<organism evidence="1 2">
    <name type="scientific">Schistosoma mattheei</name>
    <dbReference type="NCBI Taxonomy" id="31246"/>
    <lineage>
        <taxon>Eukaryota</taxon>
        <taxon>Metazoa</taxon>
        <taxon>Spiralia</taxon>
        <taxon>Lophotrochozoa</taxon>
        <taxon>Platyhelminthes</taxon>
        <taxon>Trematoda</taxon>
        <taxon>Digenea</taxon>
        <taxon>Strigeidida</taxon>
        <taxon>Schistosomatoidea</taxon>
        <taxon>Schistosomatidae</taxon>
        <taxon>Schistosoma</taxon>
    </lineage>
</organism>
<sequence>MPEHRSPRRSKLTGVGDDWKKVRGGQTKMWHQSLKSLTPSLSRVMPNHRLPRRAMFYGVGVGWKKARSGQTKTWQKSMKSLTSGLRNVGRCRLPGWGPPDDSKRWLETLDEMTENRLPWRRCIHSLCSPKF</sequence>
<gene>
    <name evidence="1" type="ORF">SMTD_LOCUS16901</name>
</gene>
<evidence type="ECO:0000313" key="1">
    <source>
        <dbReference type="EMBL" id="VDP72650.1"/>
    </source>
</evidence>
<evidence type="ECO:0000313" key="2">
    <source>
        <dbReference type="Proteomes" id="UP000269396"/>
    </source>
</evidence>
<keyword evidence="2" id="KW-1185">Reference proteome</keyword>
<proteinExistence type="predicted"/>
<dbReference type="AlphaFoldDB" id="A0A183PRB5"/>
<accession>A0A183PRB5</accession>
<protein>
    <submittedName>
        <fullName evidence="1">Uncharacterized protein</fullName>
    </submittedName>
</protein>
<dbReference type="EMBL" id="UZAL01037878">
    <property type="protein sequence ID" value="VDP72650.1"/>
    <property type="molecule type" value="Genomic_DNA"/>
</dbReference>
<name>A0A183PRB5_9TREM</name>
<reference evidence="1 2" key="1">
    <citation type="submission" date="2018-11" db="EMBL/GenBank/DDBJ databases">
        <authorList>
            <consortium name="Pathogen Informatics"/>
        </authorList>
    </citation>
    <scope>NUCLEOTIDE SEQUENCE [LARGE SCALE GENOMIC DNA]</scope>
    <source>
        <strain>Denwood</strain>
        <strain evidence="2">Zambia</strain>
    </source>
</reference>
<dbReference type="Proteomes" id="UP000269396">
    <property type="component" value="Unassembled WGS sequence"/>
</dbReference>